<dbReference type="InterPro" id="IPR011249">
    <property type="entry name" value="Metalloenz_LuxS/M16"/>
</dbReference>
<dbReference type="RefSeq" id="WP_146653675.1">
    <property type="nucleotide sequence ID" value="NZ_CP012333.1"/>
</dbReference>
<accession>A0A0K1QAP4</accession>
<proteinExistence type="predicted"/>
<gene>
    <name evidence="5" type="ORF">AKJ09_09472</name>
</gene>
<dbReference type="InterPro" id="IPR050361">
    <property type="entry name" value="MPP/UQCRC_Complex"/>
</dbReference>
<dbReference type="STRING" id="1391654.AKJ09_09472"/>
<evidence type="ECO:0000259" key="4">
    <source>
        <dbReference type="Pfam" id="PF05193"/>
    </source>
</evidence>
<dbReference type="Gene3D" id="3.30.830.10">
    <property type="entry name" value="Metalloenzyme, LuxS/M16 peptidase-like"/>
    <property type="match status" value="2"/>
</dbReference>
<dbReference type="PANTHER" id="PTHR11851">
    <property type="entry name" value="METALLOPROTEASE"/>
    <property type="match status" value="1"/>
</dbReference>
<feature type="signal peptide" evidence="2">
    <location>
        <begin position="1"/>
        <end position="27"/>
    </location>
</feature>
<dbReference type="GO" id="GO:0046872">
    <property type="term" value="F:metal ion binding"/>
    <property type="evidence" value="ECO:0007669"/>
    <property type="project" value="InterPro"/>
</dbReference>
<dbReference type="SUPFAM" id="SSF63411">
    <property type="entry name" value="LuxS/MPP-like metallohydrolase"/>
    <property type="match status" value="2"/>
</dbReference>
<dbReference type="PANTHER" id="PTHR11851:SF224">
    <property type="entry name" value="PROCESSING PROTEASE"/>
    <property type="match status" value="1"/>
</dbReference>
<organism evidence="5 6">
    <name type="scientific">Labilithrix luteola</name>
    <dbReference type="NCBI Taxonomy" id="1391654"/>
    <lineage>
        <taxon>Bacteria</taxon>
        <taxon>Pseudomonadati</taxon>
        <taxon>Myxococcota</taxon>
        <taxon>Polyangia</taxon>
        <taxon>Polyangiales</taxon>
        <taxon>Labilitrichaceae</taxon>
        <taxon>Labilithrix</taxon>
    </lineage>
</organism>
<keyword evidence="2" id="KW-0732">Signal</keyword>
<dbReference type="EMBL" id="CP012333">
    <property type="protein sequence ID" value="AKV02809.1"/>
    <property type="molecule type" value="Genomic_DNA"/>
</dbReference>
<dbReference type="InterPro" id="IPR011765">
    <property type="entry name" value="Pept_M16_N"/>
</dbReference>
<evidence type="ECO:0000313" key="6">
    <source>
        <dbReference type="Proteomes" id="UP000064967"/>
    </source>
</evidence>
<dbReference type="AlphaFoldDB" id="A0A0K1QAP4"/>
<evidence type="ECO:0000256" key="1">
    <source>
        <dbReference type="SAM" id="MobiDB-lite"/>
    </source>
</evidence>
<evidence type="ECO:0000313" key="5">
    <source>
        <dbReference type="EMBL" id="AKV02809.1"/>
    </source>
</evidence>
<feature type="domain" description="Peptidase M16 C-terminal" evidence="4">
    <location>
        <begin position="234"/>
        <end position="410"/>
    </location>
</feature>
<dbReference type="Proteomes" id="UP000064967">
    <property type="component" value="Chromosome"/>
</dbReference>
<feature type="chain" id="PRO_5005467152" evidence="2">
    <location>
        <begin position="28"/>
        <end position="515"/>
    </location>
</feature>
<dbReference type="OrthoDB" id="9811314at2"/>
<dbReference type="Pfam" id="PF05193">
    <property type="entry name" value="Peptidase_M16_C"/>
    <property type="match status" value="1"/>
</dbReference>
<keyword evidence="6" id="KW-1185">Reference proteome</keyword>
<feature type="region of interest" description="Disordered" evidence="1">
    <location>
        <begin position="36"/>
        <end position="66"/>
    </location>
</feature>
<dbReference type="InterPro" id="IPR007863">
    <property type="entry name" value="Peptidase_M16_C"/>
</dbReference>
<dbReference type="PROSITE" id="PS51257">
    <property type="entry name" value="PROKAR_LIPOPROTEIN"/>
    <property type="match status" value="1"/>
</dbReference>
<evidence type="ECO:0000256" key="2">
    <source>
        <dbReference type="SAM" id="SignalP"/>
    </source>
</evidence>
<dbReference type="KEGG" id="llu:AKJ09_09472"/>
<dbReference type="Pfam" id="PF00675">
    <property type="entry name" value="Peptidase_M16"/>
    <property type="match status" value="1"/>
</dbReference>
<feature type="domain" description="Peptidase M16 N-terminal" evidence="3">
    <location>
        <begin position="85"/>
        <end position="194"/>
    </location>
</feature>
<protein>
    <submittedName>
        <fullName evidence="5">Peptidase, M16 family</fullName>
    </submittedName>
</protein>
<sequence length="515" mass="54789">MSRSTFLRTHVVVASLLVAACGGGGQASYGPEKVAIPTSDGVATPKPQAGARELPPPSGTPKEAPFPAVSRAKLANGLGVAVVTAKSLPIVQIRVLVRAGSGYGSSPAVAALTGDMLKDGGTRSMTSAELLSRVETLGSDLSVHTDFDATVLSMAVTKDQIGEALRLLSQVVREPRFDGEELKKLKSRSADEAEDAARSSGSFTATRLVFRELFPAGHPYATYGNTPAEIAKVDGAQIRDFHKRFYVPKATTLVLAGDIDEPTAKSLAETHFGSWNATGDTPKLEFGGAKRPEKQRVFVAHRPKSVQSDVFVATLAPPRQDPNWPSIRVANQILGGGVASRLFADVREQRSLAYRTSAQILELAHGPQPLVLYAGTESSKTAKAIDGLLENAARMVSAPPDDGETATARRYLSDIFAIRMETIGSIADMLVTQDTFGLPDGYWDAYRKQVRATTAAEADAASKALYDPARQSAFIVVAGDADTIAPELTRFGEVTVIDPEKEFRTVRTLPQAASK</sequence>
<reference evidence="5 6" key="1">
    <citation type="submission" date="2015-08" db="EMBL/GenBank/DDBJ databases">
        <authorList>
            <person name="Babu N.S."/>
            <person name="Beckwith C.J."/>
            <person name="Beseler K.G."/>
            <person name="Brison A."/>
            <person name="Carone J.V."/>
            <person name="Caskin T.P."/>
            <person name="Diamond M."/>
            <person name="Durham M.E."/>
            <person name="Foxe J.M."/>
            <person name="Go M."/>
            <person name="Henderson B.A."/>
            <person name="Jones I.B."/>
            <person name="McGettigan J.A."/>
            <person name="Micheletti S.J."/>
            <person name="Nasrallah M.E."/>
            <person name="Ortiz D."/>
            <person name="Piller C.R."/>
            <person name="Privatt S.R."/>
            <person name="Schneider S.L."/>
            <person name="Sharp S."/>
            <person name="Smith T.C."/>
            <person name="Stanton J.D."/>
            <person name="Ullery H.E."/>
            <person name="Wilson R.J."/>
            <person name="Serrano M.G."/>
            <person name="Buck G."/>
            <person name="Lee V."/>
            <person name="Wang Y."/>
            <person name="Carvalho R."/>
            <person name="Voegtly L."/>
            <person name="Shi R."/>
            <person name="Duckworth R."/>
            <person name="Johnson A."/>
            <person name="Loviza R."/>
            <person name="Walstead R."/>
            <person name="Shah Z."/>
            <person name="Kiflezghi M."/>
            <person name="Wade K."/>
            <person name="Ball S.L."/>
            <person name="Bradley K.W."/>
            <person name="Asai D.J."/>
            <person name="Bowman C.A."/>
            <person name="Russell D.A."/>
            <person name="Pope W.H."/>
            <person name="Jacobs-Sera D."/>
            <person name="Hendrix R.W."/>
            <person name="Hatfull G.F."/>
        </authorList>
    </citation>
    <scope>NUCLEOTIDE SEQUENCE [LARGE SCALE GENOMIC DNA]</scope>
    <source>
        <strain evidence="5 6">DSM 27648</strain>
    </source>
</reference>
<evidence type="ECO:0000259" key="3">
    <source>
        <dbReference type="Pfam" id="PF00675"/>
    </source>
</evidence>
<name>A0A0K1QAP4_9BACT</name>